<dbReference type="CDD" id="cd02022">
    <property type="entry name" value="DPCK"/>
    <property type="match status" value="1"/>
</dbReference>
<dbReference type="HAMAP" id="MF_00376">
    <property type="entry name" value="Dephospho_CoA_kinase"/>
    <property type="match status" value="1"/>
</dbReference>
<keyword evidence="6" id="KW-0812">Transmembrane</keyword>
<reference evidence="7" key="1">
    <citation type="submission" date="2025-08" db="UniProtKB">
        <authorList>
            <consortium name="Ensembl"/>
        </authorList>
    </citation>
    <scope>IDENTIFICATION</scope>
</reference>
<reference evidence="7" key="2">
    <citation type="submission" date="2025-09" db="UniProtKB">
        <authorList>
            <consortium name="Ensembl"/>
        </authorList>
    </citation>
    <scope>IDENTIFICATION</scope>
</reference>
<evidence type="ECO:0000313" key="8">
    <source>
        <dbReference type="Proteomes" id="UP000694409"/>
    </source>
</evidence>
<dbReference type="PANTHER" id="PTHR10695">
    <property type="entry name" value="DEPHOSPHO-COA KINASE-RELATED"/>
    <property type="match status" value="1"/>
</dbReference>
<proteinExistence type="inferred from homology"/>
<evidence type="ECO:0000256" key="5">
    <source>
        <dbReference type="SAM" id="MobiDB-lite"/>
    </source>
</evidence>
<name>A0A8C9N0R2_SERCA</name>
<organism evidence="7 8">
    <name type="scientific">Serinus canaria</name>
    <name type="common">Island canary</name>
    <name type="synonym">Fringilla canaria</name>
    <dbReference type="NCBI Taxonomy" id="9135"/>
    <lineage>
        <taxon>Eukaryota</taxon>
        <taxon>Metazoa</taxon>
        <taxon>Chordata</taxon>
        <taxon>Craniata</taxon>
        <taxon>Vertebrata</taxon>
        <taxon>Euteleostomi</taxon>
        <taxon>Archelosauria</taxon>
        <taxon>Archosauria</taxon>
        <taxon>Dinosauria</taxon>
        <taxon>Saurischia</taxon>
        <taxon>Theropoda</taxon>
        <taxon>Coelurosauria</taxon>
        <taxon>Aves</taxon>
        <taxon>Neognathae</taxon>
        <taxon>Neoaves</taxon>
        <taxon>Telluraves</taxon>
        <taxon>Australaves</taxon>
        <taxon>Passeriformes</taxon>
        <taxon>Passeroidea</taxon>
        <taxon>Fringillidae</taxon>
        <taxon>Carduelinae</taxon>
        <taxon>Serinus</taxon>
    </lineage>
</organism>
<protein>
    <recommendedName>
        <fullName evidence="4">Dephospho-CoA kinase domain-containing protein</fullName>
    </recommendedName>
</protein>
<keyword evidence="8" id="KW-1185">Reference proteome</keyword>
<feature type="transmembrane region" description="Helical" evidence="6">
    <location>
        <begin position="360"/>
        <end position="381"/>
    </location>
</feature>
<evidence type="ECO:0000256" key="2">
    <source>
        <dbReference type="ARBA" id="ARBA00022741"/>
    </source>
</evidence>
<accession>A0A8C9N0R2</accession>
<evidence type="ECO:0000256" key="6">
    <source>
        <dbReference type="SAM" id="Phobius"/>
    </source>
</evidence>
<evidence type="ECO:0000313" key="7">
    <source>
        <dbReference type="Ensembl" id="ENSSCAP00000011313.1"/>
    </source>
</evidence>
<sequence>MEGAGRLSLPGRSSPQWARPPPWPAVPAAAHPLLEPCSASFSQSLQCSWSFSSAAGREGLAGGRLTAVSLSSAILNGASARAAPPQQSSPRLAGGPRGMPGVVVCVGLPGPGCAWAGTTIPVSERVAVLCSQPPRALLQSSVPILGCHSWGALWASTMFLVGLSGGIASGKSTVVAVLRELGCAVIDADVIARQVVQPHSKAHQQILQHFGTEILLENGEINREALGSIIFSQPEKRRLLNSITHPEILKEMLKQILKYFVLGYRYVILDIPLLFETRGLTRLMKYTVLVYCDPPTQLARLMKRSGLGVAEAEARISSQLPLEEKRRWATHVIDNSGDWESTRRQVLQLHTRLEDSLDFLWARLAVGTAVAGLGGLVFLLIRHFIS</sequence>
<feature type="region of interest" description="Disordered" evidence="5">
    <location>
        <begin position="1"/>
        <end position="23"/>
    </location>
</feature>
<dbReference type="Ensembl" id="ENSSCAT00000012778.1">
    <property type="protein sequence ID" value="ENSSCAP00000011313.1"/>
    <property type="gene ID" value="ENSSCAG00000008511.1"/>
</dbReference>
<keyword evidence="6" id="KW-1133">Transmembrane helix</keyword>
<evidence type="ECO:0000256" key="3">
    <source>
        <dbReference type="ARBA" id="ARBA00022840"/>
    </source>
</evidence>
<evidence type="ECO:0000256" key="4">
    <source>
        <dbReference type="ARBA" id="ARBA00044157"/>
    </source>
</evidence>
<dbReference type="Proteomes" id="UP000694409">
    <property type="component" value="Unassembled WGS sequence"/>
</dbReference>
<dbReference type="NCBIfam" id="TIGR00152">
    <property type="entry name" value="dephospho-CoA kinase"/>
    <property type="match status" value="1"/>
</dbReference>
<dbReference type="AlphaFoldDB" id="A0A8C9N0R2"/>
<comment type="similarity">
    <text evidence="1">Belongs to the CoaE family.</text>
</comment>
<dbReference type="GeneTree" id="ENSGT00550000075038"/>
<dbReference type="Pfam" id="PF01121">
    <property type="entry name" value="CoaE"/>
    <property type="match status" value="1"/>
</dbReference>
<dbReference type="Gene3D" id="3.40.50.300">
    <property type="entry name" value="P-loop containing nucleotide triphosphate hydrolases"/>
    <property type="match status" value="1"/>
</dbReference>
<dbReference type="InterPro" id="IPR027417">
    <property type="entry name" value="P-loop_NTPase"/>
</dbReference>
<dbReference type="InterPro" id="IPR001977">
    <property type="entry name" value="Depp_CoAkinase"/>
</dbReference>
<keyword evidence="6" id="KW-0472">Membrane</keyword>
<dbReference type="GO" id="GO:0015937">
    <property type="term" value="P:coenzyme A biosynthetic process"/>
    <property type="evidence" value="ECO:0007669"/>
    <property type="project" value="InterPro"/>
</dbReference>
<keyword evidence="2" id="KW-0547">Nucleotide-binding</keyword>
<dbReference type="SUPFAM" id="SSF52540">
    <property type="entry name" value="P-loop containing nucleoside triphosphate hydrolases"/>
    <property type="match status" value="1"/>
</dbReference>
<gene>
    <name evidence="7" type="primary">DCAKD</name>
</gene>
<evidence type="ECO:0000256" key="1">
    <source>
        <dbReference type="ARBA" id="ARBA00009018"/>
    </source>
</evidence>
<dbReference type="PROSITE" id="PS51219">
    <property type="entry name" value="DPCK"/>
    <property type="match status" value="1"/>
</dbReference>
<dbReference type="FunFam" id="3.40.50.300:FF:000485">
    <property type="entry name" value="Dephospho-CoA kinase CAB5"/>
    <property type="match status" value="1"/>
</dbReference>
<dbReference type="GO" id="GO:0005524">
    <property type="term" value="F:ATP binding"/>
    <property type="evidence" value="ECO:0007669"/>
    <property type="project" value="UniProtKB-KW"/>
</dbReference>
<dbReference type="GO" id="GO:0005737">
    <property type="term" value="C:cytoplasm"/>
    <property type="evidence" value="ECO:0007669"/>
    <property type="project" value="UniProtKB-ARBA"/>
</dbReference>
<keyword evidence="3" id="KW-0067">ATP-binding</keyword>
<dbReference type="GO" id="GO:0004140">
    <property type="term" value="F:dephospho-CoA kinase activity"/>
    <property type="evidence" value="ECO:0007669"/>
    <property type="project" value="InterPro"/>
</dbReference>
<dbReference type="PANTHER" id="PTHR10695:SF46">
    <property type="entry name" value="BIFUNCTIONAL COENZYME A SYNTHASE-RELATED"/>
    <property type="match status" value="1"/>
</dbReference>